<gene>
    <name evidence="1" type="ORF">Lsha_1811</name>
</gene>
<keyword evidence="2" id="KW-1185">Reference proteome</keyword>
<dbReference type="AlphaFoldDB" id="A0A0W0YT60"/>
<name>A0A0W0YT60_9GAMM</name>
<comment type="caution">
    <text evidence="1">The sequence shown here is derived from an EMBL/GenBank/DDBJ whole genome shotgun (WGS) entry which is preliminary data.</text>
</comment>
<dbReference type="PATRIC" id="fig|1122169.6.peg.2079"/>
<protein>
    <submittedName>
        <fullName evidence="1">Uncharacterized protein</fullName>
    </submittedName>
</protein>
<reference evidence="1 2" key="1">
    <citation type="submission" date="2015-11" db="EMBL/GenBank/DDBJ databases">
        <title>Genomic analysis of 38 Legionella species identifies large and diverse effector repertoires.</title>
        <authorList>
            <person name="Burstein D."/>
            <person name="Amaro F."/>
            <person name="Zusman T."/>
            <person name="Lifshitz Z."/>
            <person name="Cohen O."/>
            <person name="Gilbert J.A."/>
            <person name="Pupko T."/>
            <person name="Shuman H.A."/>
            <person name="Segal G."/>
        </authorList>
    </citation>
    <scope>NUCLEOTIDE SEQUENCE [LARGE SCALE GENOMIC DNA]</scope>
    <source>
        <strain evidence="1 2">ATCC 49655</strain>
    </source>
</reference>
<sequence>MMDLELLALHELDRNGIIVYLKPNTPGVMTSKLIDEIRTLQDSIAKKYINQPFDTYYVIWYLQEDIGFSCCDLDFSYIHDCIKQNKEDNLERYIDRVFNLLFLNYIGLGLPVINCSILTKYLSGLSKEFFLMSKICFIYQRNYKCLNKIELYNEISKLSFKKELYDKNNYYFYNPIHVLQMKNIIENTPYEIPDNKAINLIKNEFDSLKEVALSRIYTLASKDIHILERFSKRSVR</sequence>
<accession>A0A0W0YT60</accession>
<proteinExistence type="predicted"/>
<evidence type="ECO:0000313" key="1">
    <source>
        <dbReference type="EMBL" id="KTD60061.1"/>
    </source>
</evidence>
<dbReference type="EMBL" id="LNYW01000046">
    <property type="protein sequence ID" value="KTD60061.1"/>
    <property type="molecule type" value="Genomic_DNA"/>
</dbReference>
<organism evidence="1 2">
    <name type="scientific">Legionella shakespearei DSM 23087</name>
    <dbReference type="NCBI Taxonomy" id="1122169"/>
    <lineage>
        <taxon>Bacteria</taxon>
        <taxon>Pseudomonadati</taxon>
        <taxon>Pseudomonadota</taxon>
        <taxon>Gammaproteobacteria</taxon>
        <taxon>Legionellales</taxon>
        <taxon>Legionellaceae</taxon>
        <taxon>Legionella</taxon>
    </lineage>
</organism>
<dbReference type="OrthoDB" id="5636353at2"/>
<dbReference type="RefSeq" id="WP_018576073.1">
    <property type="nucleotide sequence ID" value="NZ_KB892382.1"/>
</dbReference>
<evidence type="ECO:0000313" key="2">
    <source>
        <dbReference type="Proteomes" id="UP000054600"/>
    </source>
</evidence>
<dbReference type="Proteomes" id="UP000054600">
    <property type="component" value="Unassembled WGS sequence"/>
</dbReference>
<dbReference type="eggNOG" id="ENOG5031E7R">
    <property type="taxonomic scope" value="Bacteria"/>
</dbReference>